<comment type="caution">
    <text evidence="3">The sequence shown here is derived from an EMBL/GenBank/DDBJ whole genome shotgun (WGS) entry which is preliminary data.</text>
</comment>
<protein>
    <submittedName>
        <fullName evidence="3">Uncharacterized protein DUF1990</fullName>
    </submittedName>
</protein>
<evidence type="ECO:0000256" key="1">
    <source>
        <dbReference type="SAM" id="MobiDB-lite"/>
    </source>
</evidence>
<evidence type="ECO:0000313" key="4">
    <source>
        <dbReference type="Proteomes" id="UP000274843"/>
    </source>
</evidence>
<feature type="domain" description="DUF1990" evidence="2">
    <location>
        <begin position="11"/>
        <end position="83"/>
    </location>
</feature>
<organism evidence="3 4">
    <name type="scientific">Amycolatopsis thermoflava</name>
    <dbReference type="NCBI Taxonomy" id="84480"/>
    <lineage>
        <taxon>Bacteria</taxon>
        <taxon>Bacillati</taxon>
        <taxon>Actinomycetota</taxon>
        <taxon>Actinomycetes</taxon>
        <taxon>Pseudonocardiales</taxon>
        <taxon>Pseudonocardiaceae</taxon>
        <taxon>Amycolatopsis</taxon>
        <taxon>Amycolatopsis methanolica group</taxon>
    </lineage>
</organism>
<proteinExistence type="predicted"/>
<sequence length="109" mass="11315">MLDGLREAAFTYGEVGRTRGELPAGYRHLRRRAVNGRGRGRFEEAAGVLLAWGVQRRAGPRVQATGETVAEGVVALVHLGLGPGLDGQAGTSTPSTAESSDVCGATVRA</sequence>
<dbReference type="Pfam" id="PF09348">
    <property type="entry name" value="DUF1990"/>
    <property type="match status" value="1"/>
</dbReference>
<dbReference type="InterPro" id="IPR018960">
    <property type="entry name" value="DUF1990"/>
</dbReference>
<evidence type="ECO:0000259" key="2">
    <source>
        <dbReference type="Pfam" id="PF09348"/>
    </source>
</evidence>
<accession>A0A3N2HA43</accession>
<name>A0A3N2HA43_9PSEU</name>
<feature type="region of interest" description="Disordered" evidence="1">
    <location>
        <begin position="85"/>
        <end position="109"/>
    </location>
</feature>
<dbReference type="EMBL" id="RKHY01000001">
    <property type="protein sequence ID" value="ROS44985.1"/>
    <property type="molecule type" value="Genomic_DNA"/>
</dbReference>
<dbReference type="AlphaFoldDB" id="A0A3N2HA43"/>
<gene>
    <name evidence="3" type="ORF">EDD35_7443</name>
</gene>
<reference evidence="3 4" key="1">
    <citation type="submission" date="2018-11" db="EMBL/GenBank/DDBJ databases">
        <title>Sequencing the genomes of 1000 actinobacteria strains.</title>
        <authorList>
            <person name="Klenk H.-P."/>
        </authorList>
    </citation>
    <scope>NUCLEOTIDE SEQUENCE [LARGE SCALE GENOMIC DNA]</scope>
    <source>
        <strain evidence="3 4">DSM 44348</strain>
    </source>
</reference>
<keyword evidence="4" id="KW-1185">Reference proteome</keyword>
<evidence type="ECO:0000313" key="3">
    <source>
        <dbReference type="EMBL" id="ROS44985.1"/>
    </source>
</evidence>
<feature type="compositionally biased region" description="Polar residues" evidence="1">
    <location>
        <begin position="89"/>
        <end position="99"/>
    </location>
</feature>
<dbReference type="Proteomes" id="UP000274843">
    <property type="component" value="Unassembled WGS sequence"/>
</dbReference>